<reference evidence="10" key="1">
    <citation type="submission" date="2018-04" db="EMBL/GenBank/DDBJ databases">
        <authorList>
            <person name="Cornet L."/>
        </authorList>
    </citation>
    <scope>NUCLEOTIDE SEQUENCE [LARGE SCALE GENOMIC DNA]</scope>
</reference>
<dbReference type="EMBL" id="QBMN01000118">
    <property type="protein sequence ID" value="PZO37612.1"/>
    <property type="molecule type" value="Genomic_DNA"/>
</dbReference>
<evidence type="ECO:0000313" key="10">
    <source>
        <dbReference type="Proteomes" id="UP000249081"/>
    </source>
</evidence>
<keyword evidence="4 7" id="KW-0812">Transmembrane</keyword>
<feature type="domain" description="VTT" evidence="8">
    <location>
        <begin position="30"/>
        <end position="162"/>
    </location>
</feature>
<sequence length="203" mass="22496">MFNWITTWIESLGYLGIFGLMVLEHLIPPIPSELVMPLAGFVSRRSPDLNLATVIVAGSLGSLIGASAWYVVGRLITQDQLMDWVRRYGRWLTLKPSDIEKAVEFFQQGRGSWVVGAGRMVPGVRTYVSVPAGLSHMPLLPYLVYSAVGTVLWTGALAVAGYLLGNQFDRVQEFIAPISKIVLISLAAIAIVWVIRRRQRRSL</sequence>
<dbReference type="InterPro" id="IPR032816">
    <property type="entry name" value="VTT_dom"/>
</dbReference>
<organism evidence="9 10">
    <name type="scientific">Shackletoniella antarctica</name>
    <dbReference type="NCBI Taxonomy" id="268115"/>
    <lineage>
        <taxon>Bacteria</taxon>
        <taxon>Bacillati</taxon>
        <taxon>Cyanobacteriota</taxon>
        <taxon>Cyanophyceae</taxon>
        <taxon>Oculatellales</taxon>
        <taxon>Oculatellaceae</taxon>
        <taxon>Shackletoniella</taxon>
    </lineage>
</organism>
<keyword evidence="6 7" id="KW-0472">Membrane</keyword>
<evidence type="ECO:0000256" key="7">
    <source>
        <dbReference type="SAM" id="Phobius"/>
    </source>
</evidence>
<protein>
    <submittedName>
        <fullName evidence="9">Alkaline phosphatase</fullName>
    </submittedName>
</protein>
<keyword evidence="5 7" id="KW-1133">Transmembrane helix</keyword>
<evidence type="ECO:0000259" key="8">
    <source>
        <dbReference type="Pfam" id="PF09335"/>
    </source>
</evidence>
<gene>
    <name evidence="9" type="ORF">DCF17_15715</name>
</gene>
<comment type="subcellular location">
    <subcellularLocation>
        <location evidence="1">Cell membrane</location>
        <topology evidence="1">Multi-pass membrane protein</topology>
    </subcellularLocation>
</comment>
<dbReference type="InterPro" id="IPR051311">
    <property type="entry name" value="DedA_domain"/>
</dbReference>
<dbReference type="Pfam" id="PF09335">
    <property type="entry name" value="VTT_dom"/>
    <property type="match status" value="1"/>
</dbReference>
<accession>A0A2W4VZ41</accession>
<evidence type="ECO:0000256" key="2">
    <source>
        <dbReference type="ARBA" id="ARBA00010792"/>
    </source>
</evidence>
<keyword evidence="3" id="KW-1003">Cell membrane</keyword>
<dbReference type="PANTHER" id="PTHR42709:SF6">
    <property type="entry name" value="UNDECAPRENYL PHOSPHATE TRANSPORTER A"/>
    <property type="match status" value="1"/>
</dbReference>
<feature type="transmembrane region" description="Helical" evidence="7">
    <location>
        <begin position="51"/>
        <end position="72"/>
    </location>
</feature>
<dbReference type="PANTHER" id="PTHR42709">
    <property type="entry name" value="ALKALINE PHOSPHATASE LIKE PROTEIN"/>
    <property type="match status" value="1"/>
</dbReference>
<evidence type="ECO:0000256" key="5">
    <source>
        <dbReference type="ARBA" id="ARBA00022989"/>
    </source>
</evidence>
<name>A0A2W4VZ41_9CYAN</name>
<evidence type="ECO:0000313" key="9">
    <source>
        <dbReference type="EMBL" id="PZO37612.1"/>
    </source>
</evidence>
<proteinExistence type="inferred from homology"/>
<feature type="transmembrane region" description="Helical" evidence="7">
    <location>
        <begin position="142"/>
        <end position="162"/>
    </location>
</feature>
<dbReference type="AlphaFoldDB" id="A0A2W4VZ41"/>
<evidence type="ECO:0000256" key="1">
    <source>
        <dbReference type="ARBA" id="ARBA00004651"/>
    </source>
</evidence>
<evidence type="ECO:0000256" key="4">
    <source>
        <dbReference type="ARBA" id="ARBA00022692"/>
    </source>
</evidence>
<evidence type="ECO:0000256" key="6">
    <source>
        <dbReference type="ARBA" id="ARBA00023136"/>
    </source>
</evidence>
<dbReference type="Proteomes" id="UP000249081">
    <property type="component" value="Unassembled WGS sequence"/>
</dbReference>
<feature type="transmembrane region" description="Helical" evidence="7">
    <location>
        <begin position="12"/>
        <end position="31"/>
    </location>
</feature>
<reference evidence="9 10" key="2">
    <citation type="submission" date="2018-06" db="EMBL/GenBank/DDBJ databases">
        <title>Metagenomic assembly of (sub)arctic Cyanobacteria and their associated microbiome from non-axenic cultures.</title>
        <authorList>
            <person name="Baurain D."/>
        </authorList>
    </citation>
    <scope>NUCLEOTIDE SEQUENCE [LARGE SCALE GENOMIC DNA]</scope>
    <source>
        <strain evidence="9">ULC041bin1</strain>
    </source>
</reference>
<feature type="transmembrane region" description="Helical" evidence="7">
    <location>
        <begin position="174"/>
        <end position="195"/>
    </location>
</feature>
<comment type="similarity">
    <text evidence="2">Belongs to the DedA family.</text>
</comment>
<evidence type="ECO:0000256" key="3">
    <source>
        <dbReference type="ARBA" id="ARBA00022475"/>
    </source>
</evidence>
<comment type="caution">
    <text evidence="9">The sequence shown here is derived from an EMBL/GenBank/DDBJ whole genome shotgun (WGS) entry which is preliminary data.</text>
</comment>
<dbReference type="GO" id="GO:0005886">
    <property type="term" value="C:plasma membrane"/>
    <property type="evidence" value="ECO:0007669"/>
    <property type="project" value="UniProtKB-SubCell"/>
</dbReference>